<dbReference type="Pfam" id="PF01895">
    <property type="entry name" value="PhoU"/>
    <property type="match status" value="2"/>
</dbReference>
<dbReference type="PANTHER" id="PTHR42930">
    <property type="entry name" value="PHOSPHATE-SPECIFIC TRANSPORT SYSTEM ACCESSORY PROTEIN PHOU"/>
    <property type="match status" value="1"/>
</dbReference>
<evidence type="ECO:0000313" key="11">
    <source>
        <dbReference type="Proteomes" id="UP000019141"/>
    </source>
</evidence>
<proteinExistence type="inferred from homology"/>
<dbReference type="Proteomes" id="UP000019141">
    <property type="component" value="Unassembled WGS sequence"/>
</dbReference>
<dbReference type="EMBL" id="AZHW01000641">
    <property type="protein sequence ID" value="ETW97624.1"/>
    <property type="molecule type" value="Genomic_DNA"/>
</dbReference>
<dbReference type="NCBIfam" id="TIGR02135">
    <property type="entry name" value="phoU_full"/>
    <property type="match status" value="1"/>
</dbReference>
<comment type="caution">
    <text evidence="10">The sequence shown here is derived from an EMBL/GenBank/DDBJ whole genome shotgun (WGS) entry which is preliminary data.</text>
</comment>
<dbReference type="GO" id="GO:0005737">
    <property type="term" value="C:cytoplasm"/>
    <property type="evidence" value="ECO:0007669"/>
    <property type="project" value="UniProtKB-SubCell"/>
</dbReference>
<dbReference type="Gene3D" id="1.20.58.220">
    <property type="entry name" value="Phosphate transport system protein phou homolog 2, domain 2"/>
    <property type="match status" value="1"/>
</dbReference>
<evidence type="ECO:0000259" key="9">
    <source>
        <dbReference type="Pfam" id="PF01895"/>
    </source>
</evidence>
<comment type="similarity">
    <text evidence="2 8">Belongs to the PhoU family.</text>
</comment>
<keyword evidence="11" id="KW-1185">Reference proteome</keyword>
<dbReference type="AlphaFoldDB" id="W4LI77"/>
<organism evidence="10 11">
    <name type="scientific">Entotheonella factor</name>
    <dbReference type="NCBI Taxonomy" id="1429438"/>
    <lineage>
        <taxon>Bacteria</taxon>
        <taxon>Pseudomonadati</taxon>
        <taxon>Nitrospinota/Tectimicrobiota group</taxon>
        <taxon>Candidatus Tectimicrobiota</taxon>
        <taxon>Candidatus Entotheonellia</taxon>
        <taxon>Candidatus Entotheonellales</taxon>
        <taxon>Candidatus Entotheonellaceae</taxon>
        <taxon>Candidatus Entotheonella</taxon>
    </lineage>
</organism>
<accession>W4LI77</accession>
<protein>
    <recommendedName>
        <fullName evidence="8">Phosphate-specific transport system accessory protein PhoU</fullName>
    </recommendedName>
</protein>
<comment type="function">
    <text evidence="7 8">Plays a role in the regulation of phosphate uptake.</text>
</comment>
<evidence type="ECO:0000256" key="6">
    <source>
        <dbReference type="ARBA" id="ARBA00022592"/>
    </source>
</evidence>
<evidence type="ECO:0000256" key="1">
    <source>
        <dbReference type="ARBA" id="ARBA00004496"/>
    </source>
</evidence>
<gene>
    <name evidence="10" type="ORF">ETSY1_21910</name>
</gene>
<dbReference type="InterPro" id="IPR026022">
    <property type="entry name" value="PhoU_dom"/>
</dbReference>
<comment type="subunit">
    <text evidence="3 8">Homodimer.</text>
</comment>
<dbReference type="InterPro" id="IPR028366">
    <property type="entry name" value="PhoU"/>
</dbReference>
<evidence type="ECO:0000313" key="10">
    <source>
        <dbReference type="EMBL" id="ETW97624.1"/>
    </source>
</evidence>
<dbReference type="FunFam" id="1.20.58.220:FF:000004">
    <property type="entry name" value="Phosphate-specific transport system accessory protein PhoU"/>
    <property type="match status" value="1"/>
</dbReference>
<feature type="domain" description="PhoU" evidence="9">
    <location>
        <begin position="19"/>
        <end position="103"/>
    </location>
</feature>
<dbReference type="PANTHER" id="PTHR42930:SF3">
    <property type="entry name" value="PHOSPHATE-SPECIFIC TRANSPORT SYSTEM ACCESSORY PROTEIN PHOU"/>
    <property type="match status" value="1"/>
</dbReference>
<comment type="subcellular location">
    <subcellularLocation>
        <location evidence="1 8">Cytoplasm</location>
    </subcellularLocation>
</comment>
<feature type="domain" description="PhoU" evidence="9">
    <location>
        <begin position="119"/>
        <end position="204"/>
    </location>
</feature>
<evidence type="ECO:0000256" key="5">
    <source>
        <dbReference type="ARBA" id="ARBA00022490"/>
    </source>
</evidence>
<dbReference type="GO" id="GO:0030643">
    <property type="term" value="P:intracellular phosphate ion homeostasis"/>
    <property type="evidence" value="ECO:0007669"/>
    <property type="project" value="InterPro"/>
</dbReference>
<dbReference type="PATRIC" id="fig|1429438.4.peg.4239"/>
<sequence>MSVHFQREIDHLKKQIVAVGSVVEERISGAITAVMKHDGTLARQIVEGDDEIDRMEIDVEEECLKILALHQPVAVDLRFVVAVLKINQDLERMADLASNIGRRAEYLADMPKTDIPVQLEKMSKQTQEMVKHCLDALVESNVTIAREVCIADDEVDQHNRQMHVLIQDQIRENPDDVERLLNLLSVSRHLERIADLATNVAEDIIYTVQGDIVRHGNRL</sequence>
<keyword evidence="5 8" id="KW-0963">Cytoplasm</keyword>
<keyword evidence="4 8" id="KW-0813">Transport</keyword>
<dbReference type="GO" id="GO:0006817">
    <property type="term" value="P:phosphate ion transport"/>
    <property type="evidence" value="ECO:0007669"/>
    <property type="project" value="UniProtKB-KW"/>
</dbReference>
<name>W4LI77_ENTF1</name>
<dbReference type="InterPro" id="IPR038078">
    <property type="entry name" value="PhoU-like_sf"/>
</dbReference>
<evidence type="ECO:0000256" key="7">
    <source>
        <dbReference type="ARBA" id="ARBA00056181"/>
    </source>
</evidence>
<evidence type="ECO:0000256" key="8">
    <source>
        <dbReference type="PIRNR" id="PIRNR003107"/>
    </source>
</evidence>
<reference evidence="10 11" key="1">
    <citation type="journal article" date="2014" name="Nature">
        <title>An environmental bacterial taxon with a large and distinct metabolic repertoire.</title>
        <authorList>
            <person name="Wilson M.C."/>
            <person name="Mori T."/>
            <person name="Ruckert C."/>
            <person name="Uria A.R."/>
            <person name="Helf M.J."/>
            <person name="Takada K."/>
            <person name="Gernert C."/>
            <person name="Steffens U.A."/>
            <person name="Heycke N."/>
            <person name="Schmitt S."/>
            <person name="Rinke C."/>
            <person name="Helfrich E.J."/>
            <person name="Brachmann A.O."/>
            <person name="Gurgui C."/>
            <person name="Wakimoto T."/>
            <person name="Kracht M."/>
            <person name="Crusemann M."/>
            <person name="Hentschel U."/>
            <person name="Abe I."/>
            <person name="Matsunaga S."/>
            <person name="Kalinowski J."/>
            <person name="Takeyama H."/>
            <person name="Piel J."/>
        </authorList>
    </citation>
    <scope>NUCLEOTIDE SEQUENCE [LARGE SCALE GENOMIC DNA]</scope>
    <source>
        <strain evidence="11">TSY1</strain>
    </source>
</reference>
<dbReference type="GO" id="GO:0045936">
    <property type="term" value="P:negative regulation of phosphate metabolic process"/>
    <property type="evidence" value="ECO:0007669"/>
    <property type="project" value="InterPro"/>
</dbReference>
<dbReference type="HOGENOM" id="CLU_078518_3_0_7"/>
<keyword evidence="6 8" id="KW-0592">Phosphate transport</keyword>
<dbReference type="PIRSF" id="PIRSF003107">
    <property type="entry name" value="PhoU"/>
    <property type="match status" value="1"/>
</dbReference>
<evidence type="ECO:0000256" key="2">
    <source>
        <dbReference type="ARBA" id="ARBA00008107"/>
    </source>
</evidence>
<evidence type="ECO:0000256" key="3">
    <source>
        <dbReference type="ARBA" id="ARBA00011738"/>
    </source>
</evidence>
<dbReference type="SUPFAM" id="SSF109755">
    <property type="entry name" value="PhoU-like"/>
    <property type="match status" value="1"/>
</dbReference>
<evidence type="ECO:0000256" key="4">
    <source>
        <dbReference type="ARBA" id="ARBA00022448"/>
    </source>
</evidence>